<dbReference type="AlphaFoldDB" id="A0A832A2S6"/>
<evidence type="ECO:0000313" key="1">
    <source>
        <dbReference type="EMBL" id="HFK98443.1"/>
    </source>
</evidence>
<accession>A0A832A2S6</accession>
<gene>
    <name evidence="1" type="ORF">ENS06_14110</name>
</gene>
<name>A0A832A2S6_9BACT</name>
<dbReference type="EMBL" id="DSTK01000039">
    <property type="protein sequence ID" value="HFK98443.1"/>
    <property type="molecule type" value="Genomic_DNA"/>
</dbReference>
<sequence>MPSTSVDPQGLSNLRFVEWRIRRILGAVDFVDLTTEMPVKGTLCVDIPGVRLMRNLSGRYIIHEAIGLEQHGPAFRAPPQDPPLQSLSFRGTVEDPSRRYLARSFTLVLPRDPDPAHPDAEPSLFRPVRVPLYPAPAAPPPPFRWSLVRVSLDRLVGGRSMPLSGALVRITDSSGAVLLASGMTDARGEGLVLVPGIPFARSSDGGANGNGGGHEDDSEEPVLVYETSVRLQIVWNADVEGFPDPERLERERASFLRSDDALSLKAGRTERIRKTVSTT</sequence>
<reference evidence="1" key="1">
    <citation type="journal article" date="2020" name="mSystems">
        <title>Genome- and Community-Level Interaction Insights into Carbon Utilization and Element Cycling Functions of Hydrothermarchaeota in Hydrothermal Sediment.</title>
        <authorList>
            <person name="Zhou Z."/>
            <person name="Liu Y."/>
            <person name="Xu W."/>
            <person name="Pan J."/>
            <person name="Luo Z.H."/>
            <person name="Li M."/>
        </authorList>
    </citation>
    <scope>NUCLEOTIDE SEQUENCE [LARGE SCALE GENOMIC DNA]</scope>
    <source>
        <strain evidence="1">SpSt-456</strain>
    </source>
</reference>
<comment type="caution">
    <text evidence="1">The sequence shown here is derived from an EMBL/GenBank/DDBJ whole genome shotgun (WGS) entry which is preliminary data.</text>
</comment>
<proteinExistence type="predicted"/>
<organism evidence="1">
    <name type="scientific">Desulfacinum infernum</name>
    <dbReference type="NCBI Taxonomy" id="35837"/>
    <lineage>
        <taxon>Bacteria</taxon>
        <taxon>Pseudomonadati</taxon>
        <taxon>Thermodesulfobacteriota</taxon>
        <taxon>Syntrophobacteria</taxon>
        <taxon>Syntrophobacterales</taxon>
        <taxon>Syntrophobacteraceae</taxon>
        <taxon>Desulfacinum</taxon>
    </lineage>
</organism>
<protein>
    <submittedName>
        <fullName evidence="1">Uncharacterized protein</fullName>
    </submittedName>
</protein>